<evidence type="ECO:0000256" key="3">
    <source>
        <dbReference type="ARBA" id="ARBA00005848"/>
    </source>
</evidence>
<dbReference type="SUPFAM" id="SSF54523">
    <property type="entry name" value="Pili subunits"/>
    <property type="match status" value="1"/>
</dbReference>
<keyword evidence="5" id="KW-1134">Transmembrane beta strand</keyword>
<feature type="domain" description="Trimeric autotransporter adhesin YadA-like head" evidence="14">
    <location>
        <begin position="106"/>
        <end position="130"/>
    </location>
</feature>
<evidence type="ECO:0000259" key="15">
    <source>
        <dbReference type="Pfam" id="PF05662"/>
    </source>
</evidence>
<evidence type="ECO:0000256" key="12">
    <source>
        <dbReference type="SAM" id="SignalP"/>
    </source>
</evidence>
<feature type="signal peptide" evidence="12">
    <location>
        <begin position="1"/>
        <end position="34"/>
    </location>
</feature>
<evidence type="ECO:0000256" key="1">
    <source>
        <dbReference type="ARBA" id="ARBA00004241"/>
    </source>
</evidence>
<evidence type="ECO:0000256" key="10">
    <source>
        <dbReference type="ARBA" id="ARBA00023237"/>
    </source>
</evidence>
<dbReference type="RefSeq" id="WP_107928458.1">
    <property type="nucleotide sequence ID" value="NZ_JBGNXI010000002.1"/>
</dbReference>
<feature type="domain" description="Trimeric autotransporter adhesin YadA-like head" evidence="14">
    <location>
        <begin position="160"/>
        <end position="186"/>
    </location>
</feature>
<evidence type="ECO:0000313" key="17">
    <source>
        <dbReference type="Proteomes" id="UP000268229"/>
    </source>
</evidence>
<keyword evidence="10" id="KW-0998">Cell outer membrane</keyword>
<evidence type="ECO:0000259" key="14">
    <source>
        <dbReference type="Pfam" id="PF05658"/>
    </source>
</evidence>
<gene>
    <name evidence="16" type="primary">yadA</name>
    <name evidence="16" type="ORF">NCTC12227_02041</name>
</gene>
<dbReference type="Proteomes" id="UP000268229">
    <property type="component" value="Chromosome"/>
</dbReference>
<evidence type="ECO:0000313" key="16">
    <source>
        <dbReference type="EMBL" id="VEJ22254.1"/>
    </source>
</evidence>
<dbReference type="OrthoDB" id="1632057at2"/>
<dbReference type="InterPro" id="IPR008640">
    <property type="entry name" value="Adhesin_Head_dom"/>
</dbReference>
<dbReference type="Gene3D" id="3.30.1300.30">
    <property type="entry name" value="GSPII I/J protein-like"/>
    <property type="match status" value="1"/>
</dbReference>
<dbReference type="SUPFAM" id="SSF101967">
    <property type="entry name" value="Adhesin YadA, collagen-binding domain"/>
    <property type="match status" value="2"/>
</dbReference>
<evidence type="ECO:0000256" key="2">
    <source>
        <dbReference type="ARBA" id="ARBA00004442"/>
    </source>
</evidence>
<feature type="domain" description="Trimeric autotransporter adhesin YadA-like stalk" evidence="15">
    <location>
        <begin position="311"/>
        <end position="350"/>
    </location>
</feature>
<feature type="region of interest" description="Disordered" evidence="11">
    <location>
        <begin position="82"/>
        <end position="115"/>
    </location>
</feature>
<feature type="domain" description="Trimeric autotransporter adhesin YadA-like C-terminal membrane anchor" evidence="13">
    <location>
        <begin position="365"/>
        <end position="424"/>
    </location>
</feature>
<dbReference type="Gene3D" id="2.150.10.10">
    <property type="entry name" value="Serralysin-like metalloprotease, C-terminal"/>
    <property type="match status" value="2"/>
</dbReference>
<dbReference type="GO" id="GO:0009279">
    <property type="term" value="C:cell outer membrane"/>
    <property type="evidence" value="ECO:0007669"/>
    <property type="project" value="UniProtKB-SubCell"/>
</dbReference>
<name>A0A3S5BWE2_9NEIS</name>
<feature type="chain" id="PRO_5018638603" evidence="12">
    <location>
        <begin position="35"/>
        <end position="424"/>
    </location>
</feature>
<feature type="domain" description="Trimeric autotransporter adhesin YadA-like head" evidence="14">
    <location>
        <begin position="55"/>
        <end position="81"/>
    </location>
</feature>
<dbReference type="InterPro" id="IPR005594">
    <property type="entry name" value="YadA_C"/>
</dbReference>
<dbReference type="GO" id="GO:0009986">
    <property type="term" value="C:cell surface"/>
    <property type="evidence" value="ECO:0007669"/>
    <property type="project" value="UniProtKB-SubCell"/>
</dbReference>
<dbReference type="Pfam" id="PF05662">
    <property type="entry name" value="YadA_stalk"/>
    <property type="match status" value="1"/>
</dbReference>
<dbReference type="Gene3D" id="2.60.40.4050">
    <property type="match status" value="2"/>
</dbReference>
<feature type="domain" description="Trimeric autotransporter adhesin YadA-like head" evidence="14">
    <location>
        <begin position="244"/>
        <end position="270"/>
    </location>
</feature>
<keyword evidence="6" id="KW-0812">Transmembrane</keyword>
<keyword evidence="7 12" id="KW-0732">Signal</keyword>
<dbReference type="InterPro" id="IPR011049">
    <property type="entry name" value="Serralysin-like_metalloprot_C"/>
</dbReference>
<dbReference type="AlphaFoldDB" id="A0A3S5BWE2"/>
<dbReference type="Pfam" id="PF05658">
    <property type="entry name" value="YadA_head"/>
    <property type="match status" value="5"/>
</dbReference>
<evidence type="ECO:0000256" key="4">
    <source>
        <dbReference type="ARBA" id="ARBA00022448"/>
    </source>
</evidence>
<dbReference type="CDD" id="cd12820">
    <property type="entry name" value="LbR_YadA-like"/>
    <property type="match status" value="1"/>
</dbReference>
<evidence type="ECO:0000259" key="13">
    <source>
        <dbReference type="Pfam" id="PF03895"/>
    </source>
</evidence>
<evidence type="ECO:0000256" key="7">
    <source>
        <dbReference type="ARBA" id="ARBA00022729"/>
    </source>
</evidence>
<protein>
    <submittedName>
        <fullName evidence="16">Adhesin</fullName>
    </submittedName>
</protein>
<comment type="subcellular location">
    <subcellularLocation>
        <location evidence="2">Cell outer membrane</location>
    </subcellularLocation>
    <subcellularLocation>
        <location evidence="1">Cell surface</location>
    </subcellularLocation>
</comment>
<dbReference type="InterPro" id="IPR045584">
    <property type="entry name" value="Pilin-like"/>
</dbReference>
<evidence type="ECO:0000256" key="11">
    <source>
        <dbReference type="SAM" id="MobiDB-lite"/>
    </source>
</evidence>
<dbReference type="Pfam" id="PF03895">
    <property type="entry name" value="YadA_anchor"/>
    <property type="match status" value="1"/>
</dbReference>
<proteinExistence type="inferred from homology"/>
<dbReference type="STRING" id="326522.BWD08_04735"/>
<evidence type="ECO:0000256" key="9">
    <source>
        <dbReference type="ARBA" id="ARBA00023136"/>
    </source>
</evidence>
<keyword evidence="9" id="KW-0472">Membrane</keyword>
<dbReference type="KEGG" id="nani:NCTC12227_02041"/>
<evidence type="ECO:0000256" key="8">
    <source>
        <dbReference type="ARBA" id="ARBA00022927"/>
    </source>
</evidence>
<organism evidence="16 17">
    <name type="scientific">Neisseria animaloris</name>
    <dbReference type="NCBI Taxonomy" id="326522"/>
    <lineage>
        <taxon>Bacteria</taxon>
        <taxon>Pseudomonadati</taxon>
        <taxon>Pseudomonadota</taxon>
        <taxon>Betaproteobacteria</taxon>
        <taxon>Neisseriales</taxon>
        <taxon>Neisseriaceae</taxon>
        <taxon>Neisseria</taxon>
    </lineage>
</organism>
<feature type="domain" description="Trimeric autotransporter adhesin YadA-like head" evidence="14">
    <location>
        <begin position="202"/>
        <end position="228"/>
    </location>
</feature>
<accession>A0A3S5BWE2</accession>
<comment type="similarity">
    <text evidence="3">Belongs to the autotransporter-2 (AT-2) (TC 1.B.40) family.</text>
</comment>
<reference evidence="16 17" key="1">
    <citation type="submission" date="2018-12" db="EMBL/GenBank/DDBJ databases">
        <authorList>
            <consortium name="Pathogen Informatics"/>
        </authorList>
    </citation>
    <scope>NUCLEOTIDE SEQUENCE [LARGE SCALE GENOMIC DNA]</scope>
    <source>
        <strain evidence="16 17">NCTC12227</strain>
    </source>
</reference>
<evidence type="ECO:0000256" key="5">
    <source>
        <dbReference type="ARBA" id="ARBA00022452"/>
    </source>
</evidence>
<dbReference type="EMBL" id="LR134516">
    <property type="protein sequence ID" value="VEJ22254.1"/>
    <property type="molecule type" value="Genomic_DNA"/>
</dbReference>
<keyword evidence="4" id="KW-0813">Transport</keyword>
<dbReference type="GO" id="GO:0015031">
    <property type="term" value="P:protein transport"/>
    <property type="evidence" value="ECO:0007669"/>
    <property type="project" value="UniProtKB-KW"/>
</dbReference>
<sequence length="424" mass="41227">MNRKNKVVQNNLKPNLLAISVAAGLLAFTPYTQAATASYVSIKSSIAGNKASDGATGLNAIAIGANSTSTGIGSVSIGVNSSNNPSKDGTPADASVSVGSSAKTEGKEATAIGHQAKAEGNATTALGRQSHAKGGQSTAIGTNAKSLAESANSFGANATASGTHSTAIGSGAKASAHSSIAFGTRAEANGIASVGIGAGAKAIGLGSIAQGNNASASASNSIAVGRGAKATAANSIANGTSAQASGADSVAIGVGANAKDNFSVALGSNSVTAPVVGTNSATVGGVSYGGFAGSNPIGTVSVGAPGLERTLTNVAAGRITADSTDAINGSQLYSVLQNQNNRIGDIDKDLRAGIAGATAISFLQRPNEAGKSLVSAAVGGYKNQQALAIGYATNSDNNKWSTKLGVGVNTRKDLNWGGSIGYQW</sequence>
<evidence type="ECO:0000256" key="6">
    <source>
        <dbReference type="ARBA" id="ARBA00022692"/>
    </source>
</evidence>
<dbReference type="InterPro" id="IPR008635">
    <property type="entry name" value="Coiled_stalk_dom"/>
</dbReference>
<keyword evidence="17" id="KW-1185">Reference proteome</keyword>
<keyword evidence="8" id="KW-0653">Protein transport</keyword>